<sequence>MEGPGLYKNIGQVTREILHKGHARDQLLAFTHFPTPESGFRVCHVAPSSKLQKRLSRKNCPATRALTLTALTGIQSEAGSYVTKAETRLRLNNITTMDLMIDTDNAHRQNRPKSVKRRDVDITFSSATNCKNLMKAPRIELAVTLTGKNLSDKSLYKIFTVCFR</sequence>
<reference evidence="1" key="1">
    <citation type="submission" date="2020-07" db="EMBL/GenBank/DDBJ databases">
        <title>Ethylene signaling mediates host invasion by parasitic plants.</title>
        <authorList>
            <person name="Yoshida S."/>
        </authorList>
    </citation>
    <scope>NUCLEOTIDE SEQUENCE</scope>
    <source>
        <strain evidence="1">Okayama</strain>
    </source>
</reference>
<name>A0A830C6D0_9LAMI</name>
<organism evidence="1 2">
    <name type="scientific">Phtheirospermum japonicum</name>
    <dbReference type="NCBI Taxonomy" id="374723"/>
    <lineage>
        <taxon>Eukaryota</taxon>
        <taxon>Viridiplantae</taxon>
        <taxon>Streptophyta</taxon>
        <taxon>Embryophyta</taxon>
        <taxon>Tracheophyta</taxon>
        <taxon>Spermatophyta</taxon>
        <taxon>Magnoliopsida</taxon>
        <taxon>eudicotyledons</taxon>
        <taxon>Gunneridae</taxon>
        <taxon>Pentapetalae</taxon>
        <taxon>asterids</taxon>
        <taxon>lamiids</taxon>
        <taxon>Lamiales</taxon>
        <taxon>Orobanchaceae</taxon>
        <taxon>Orobanchaceae incertae sedis</taxon>
        <taxon>Phtheirospermum</taxon>
    </lineage>
</organism>
<evidence type="ECO:0000313" key="1">
    <source>
        <dbReference type="EMBL" id="GFP89801.1"/>
    </source>
</evidence>
<protein>
    <submittedName>
        <fullName evidence="1">Uncharacterized protein</fullName>
    </submittedName>
</protein>
<keyword evidence="2" id="KW-1185">Reference proteome</keyword>
<evidence type="ECO:0000313" key="2">
    <source>
        <dbReference type="Proteomes" id="UP000653305"/>
    </source>
</evidence>
<dbReference type="AlphaFoldDB" id="A0A830C6D0"/>
<comment type="caution">
    <text evidence="1">The sequence shown here is derived from an EMBL/GenBank/DDBJ whole genome shotgun (WGS) entry which is preliminary data.</text>
</comment>
<proteinExistence type="predicted"/>
<accession>A0A830C6D0</accession>
<dbReference type="Proteomes" id="UP000653305">
    <property type="component" value="Unassembled WGS sequence"/>
</dbReference>
<gene>
    <name evidence="1" type="ORF">PHJA_001123900</name>
</gene>
<dbReference type="EMBL" id="BMAC01000201">
    <property type="protein sequence ID" value="GFP89801.1"/>
    <property type="molecule type" value="Genomic_DNA"/>
</dbReference>